<name>A0ABY5KUU3_9CELL</name>
<accession>A0ABY5KUU3</accession>
<dbReference type="RefSeq" id="WP_227577339.1">
    <property type="nucleotide sequence ID" value="NZ_CP101987.1"/>
</dbReference>
<protein>
    <submittedName>
        <fullName evidence="1">Serine protease</fullName>
    </submittedName>
</protein>
<dbReference type="GO" id="GO:0008233">
    <property type="term" value="F:peptidase activity"/>
    <property type="evidence" value="ECO:0007669"/>
    <property type="project" value="UniProtKB-KW"/>
</dbReference>
<evidence type="ECO:0000313" key="1">
    <source>
        <dbReference type="EMBL" id="UUI73027.1"/>
    </source>
</evidence>
<organism evidence="1 2">
    <name type="scientific">Cellulomonas xiejunii</name>
    <dbReference type="NCBI Taxonomy" id="2968083"/>
    <lineage>
        <taxon>Bacteria</taxon>
        <taxon>Bacillati</taxon>
        <taxon>Actinomycetota</taxon>
        <taxon>Actinomycetes</taxon>
        <taxon>Micrococcales</taxon>
        <taxon>Cellulomonadaceae</taxon>
        <taxon>Cellulomonas</taxon>
    </lineage>
</organism>
<dbReference type="Proteomes" id="UP001316384">
    <property type="component" value="Chromosome"/>
</dbReference>
<dbReference type="SUPFAM" id="SSF50494">
    <property type="entry name" value="Trypsin-like serine proteases"/>
    <property type="match status" value="1"/>
</dbReference>
<gene>
    <name evidence="1" type="ORF">NP048_06190</name>
</gene>
<evidence type="ECO:0000313" key="2">
    <source>
        <dbReference type="Proteomes" id="UP001316384"/>
    </source>
</evidence>
<dbReference type="InterPro" id="IPR009003">
    <property type="entry name" value="Peptidase_S1_PA"/>
</dbReference>
<reference evidence="1 2" key="1">
    <citation type="submission" date="2022-07" db="EMBL/GenBank/DDBJ databases">
        <title>Novel species in genus cellulomonas.</title>
        <authorList>
            <person name="Ye L."/>
        </authorList>
    </citation>
    <scope>NUCLEOTIDE SEQUENCE [LARGE SCALE GENOMIC DNA]</scope>
    <source>
        <strain evidence="2">zg-B89</strain>
    </source>
</reference>
<dbReference type="Pfam" id="PF13365">
    <property type="entry name" value="Trypsin_2"/>
    <property type="match status" value="1"/>
</dbReference>
<dbReference type="GO" id="GO:0006508">
    <property type="term" value="P:proteolysis"/>
    <property type="evidence" value="ECO:0007669"/>
    <property type="project" value="UniProtKB-KW"/>
</dbReference>
<keyword evidence="1" id="KW-0645">Protease</keyword>
<sequence>MEATGSRFSLQSLHVAAMQGEEKLSHATAFAVEFEGRHYLVTNLHVVTGLNQETGTWLSGCSRNRRPTRLLISWPSFNRTHPDTSVMDLYDDDLKRLYFGGNGMMEGVYPSRDVALIPVPDTLMYQVQERAFRLKPNDHVPLSVTDAVYILGFPDNAALLPGVPAVWTRGSVASEPDLGRDPLLVDARTRPGQSGSPVIVYRRQFSHVSEGGYGESFPEAARLVGVYSGRTSNDSDLGRVWSTETIIEAITHGSHWNH</sequence>
<proteinExistence type="predicted"/>
<dbReference type="EMBL" id="CP101987">
    <property type="protein sequence ID" value="UUI73027.1"/>
    <property type="molecule type" value="Genomic_DNA"/>
</dbReference>
<keyword evidence="1" id="KW-0378">Hydrolase</keyword>
<keyword evidence="2" id="KW-1185">Reference proteome</keyword>